<accession>A0AAN8IVD7</accession>
<gene>
    <name evidence="7" type="ORF">GCK32_011696</name>
</gene>
<name>A0AAN8IVD7_TRICO</name>
<keyword evidence="8" id="KW-1185">Reference proteome</keyword>
<dbReference type="GO" id="GO:0060070">
    <property type="term" value="P:canonical Wnt signaling pathway"/>
    <property type="evidence" value="ECO:0007669"/>
    <property type="project" value="TreeGrafter"/>
</dbReference>
<dbReference type="Gene3D" id="1.20.1070.10">
    <property type="entry name" value="Rhodopsin 7-helix transmembrane proteins"/>
    <property type="match status" value="3"/>
</dbReference>
<keyword evidence="5 7" id="KW-0812">Transmembrane</keyword>
<feature type="transmembrane region" description="Helical" evidence="5">
    <location>
        <begin position="383"/>
        <end position="401"/>
    </location>
</feature>
<feature type="transmembrane region" description="Helical" evidence="5">
    <location>
        <begin position="408"/>
        <end position="429"/>
    </location>
</feature>
<dbReference type="InterPro" id="IPR000539">
    <property type="entry name" value="Frizzled/Smoothened_7TM"/>
</dbReference>
<evidence type="ECO:0000256" key="2">
    <source>
        <dbReference type="ARBA" id="ARBA00023157"/>
    </source>
</evidence>
<feature type="disulfide bond" evidence="4">
    <location>
        <begin position="99"/>
        <end position="140"/>
    </location>
</feature>
<dbReference type="SUPFAM" id="SSF63501">
    <property type="entry name" value="Frizzled cysteine-rich domain"/>
    <property type="match status" value="1"/>
</dbReference>
<feature type="transmembrane region" description="Helical" evidence="5">
    <location>
        <begin position="295"/>
        <end position="316"/>
    </location>
</feature>
<feature type="transmembrane region" description="Helical" evidence="5">
    <location>
        <begin position="336"/>
        <end position="352"/>
    </location>
</feature>
<dbReference type="AlphaFoldDB" id="A0AAN8IVD7"/>
<feature type="disulfide bond" evidence="4">
    <location>
        <begin position="103"/>
        <end position="127"/>
    </location>
</feature>
<proteinExistence type="predicted"/>
<dbReference type="Pfam" id="PF01534">
    <property type="entry name" value="Frizzled"/>
    <property type="match status" value="1"/>
</dbReference>
<feature type="transmembrane region" description="Helical" evidence="5">
    <location>
        <begin position="229"/>
        <end position="250"/>
    </location>
</feature>
<evidence type="ECO:0000313" key="8">
    <source>
        <dbReference type="Proteomes" id="UP001331761"/>
    </source>
</evidence>
<evidence type="ECO:0000256" key="3">
    <source>
        <dbReference type="ARBA" id="ARBA00023170"/>
    </source>
</evidence>
<dbReference type="GO" id="GO:0042813">
    <property type="term" value="F:Wnt receptor activity"/>
    <property type="evidence" value="ECO:0007669"/>
    <property type="project" value="TreeGrafter"/>
</dbReference>
<keyword evidence="5" id="KW-1133">Transmembrane helix</keyword>
<comment type="caution">
    <text evidence="4">Lacks conserved residue(s) required for the propagation of feature annotation.</text>
</comment>
<dbReference type="SMART" id="SM01330">
    <property type="entry name" value="Frizzled"/>
    <property type="match status" value="1"/>
</dbReference>
<dbReference type="GO" id="GO:0005886">
    <property type="term" value="C:plasma membrane"/>
    <property type="evidence" value="ECO:0007669"/>
    <property type="project" value="TreeGrafter"/>
</dbReference>
<dbReference type="Proteomes" id="UP001331761">
    <property type="component" value="Unassembled WGS sequence"/>
</dbReference>
<dbReference type="SMART" id="SM00063">
    <property type="entry name" value="FRI"/>
    <property type="match status" value="1"/>
</dbReference>
<evidence type="ECO:0000256" key="4">
    <source>
        <dbReference type="PROSITE-ProRule" id="PRU00090"/>
    </source>
</evidence>
<feature type="disulfide bond" evidence="4">
    <location>
        <begin position="72"/>
        <end position="110"/>
    </location>
</feature>
<dbReference type="InterPro" id="IPR020067">
    <property type="entry name" value="Frizzled_dom"/>
</dbReference>
<feature type="transmembrane region" description="Helical" evidence="5">
    <location>
        <begin position="196"/>
        <end position="217"/>
    </location>
</feature>
<dbReference type="PANTHER" id="PTHR11309:SF23">
    <property type="entry name" value="FRIZZLED-4"/>
    <property type="match status" value="1"/>
</dbReference>
<dbReference type="PROSITE" id="PS50038">
    <property type="entry name" value="FZ"/>
    <property type="match status" value="1"/>
</dbReference>
<feature type="domain" description="FZ" evidence="6">
    <location>
        <begin position="15"/>
        <end position="143"/>
    </location>
</feature>
<feature type="transmembrane region" description="Helical" evidence="5">
    <location>
        <begin position="262"/>
        <end position="283"/>
    </location>
</feature>
<evidence type="ECO:0000256" key="1">
    <source>
        <dbReference type="ARBA" id="ARBA00022473"/>
    </source>
</evidence>
<comment type="caution">
    <text evidence="7">The sequence shown here is derived from an EMBL/GenBank/DDBJ whole genome shotgun (WGS) entry which is preliminary data.</text>
</comment>
<evidence type="ECO:0000256" key="5">
    <source>
        <dbReference type="SAM" id="Phobius"/>
    </source>
</evidence>
<evidence type="ECO:0000313" key="7">
    <source>
        <dbReference type="EMBL" id="KAK5966154.1"/>
    </source>
</evidence>
<dbReference type="GO" id="GO:0035567">
    <property type="term" value="P:non-canonical Wnt signaling pathway"/>
    <property type="evidence" value="ECO:0007669"/>
    <property type="project" value="TreeGrafter"/>
</dbReference>
<dbReference type="InterPro" id="IPR036790">
    <property type="entry name" value="Frizzled_dom_sf"/>
</dbReference>
<keyword evidence="3 7" id="KW-0675">Receptor</keyword>
<protein>
    <submittedName>
        <fullName evidence="7">Transmembrane receptor</fullName>
    </submittedName>
</protein>
<dbReference type="GO" id="GO:0017147">
    <property type="term" value="F:Wnt-protein binding"/>
    <property type="evidence" value="ECO:0007669"/>
    <property type="project" value="TreeGrafter"/>
</dbReference>
<feature type="transmembrane region" description="Helical" evidence="5">
    <location>
        <begin position="449"/>
        <end position="471"/>
    </location>
</feature>
<dbReference type="InterPro" id="IPR015526">
    <property type="entry name" value="Frizzled/SFRP"/>
</dbReference>
<keyword evidence="5" id="KW-0472">Membrane</keyword>
<reference evidence="7 8" key="1">
    <citation type="submission" date="2019-10" db="EMBL/GenBank/DDBJ databases">
        <title>Assembly and Annotation for the nematode Trichostrongylus colubriformis.</title>
        <authorList>
            <person name="Martin J."/>
        </authorList>
    </citation>
    <scope>NUCLEOTIDE SEQUENCE [LARGE SCALE GENOMIC DNA]</scope>
    <source>
        <strain evidence="7">G859</strain>
        <tissue evidence="7">Whole worm</tissue>
    </source>
</reference>
<dbReference type="EMBL" id="WIXE01023828">
    <property type="protein sequence ID" value="KAK5966154.1"/>
    <property type="molecule type" value="Genomic_DNA"/>
</dbReference>
<keyword evidence="1" id="KW-0217">Developmental protein</keyword>
<organism evidence="7 8">
    <name type="scientific">Trichostrongylus colubriformis</name>
    <name type="common">Black scour worm</name>
    <dbReference type="NCBI Taxonomy" id="6319"/>
    <lineage>
        <taxon>Eukaryota</taxon>
        <taxon>Metazoa</taxon>
        <taxon>Ecdysozoa</taxon>
        <taxon>Nematoda</taxon>
        <taxon>Chromadorea</taxon>
        <taxon>Rhabditida</taxon>
        <taxon>Rhabditina</taxon>
        <taxon>Rhabditomorpha</taxon>
        <taxon>Strongyloidea</taxon>
        <taxon>Trichostrongylidae</taxon>
        <taxon>Trichostrongylus</taxon>
    </lineage>
</organism>
<sequence length="519" mass="57251">MILPKLKERSGDYLICKSCVTEKWMNEKKKKMIIMVALAEICLRFPNLAGDESAHDAQDTLASFQPLINSQCSEQLRFFLCSVYFPMCNEKIPQPIGPCRPLCETVRDKCLPLLKDFGFSWPTQIDCSKFILENNNEDMCMRGPNEEGVIARAPEEHGTNDCPPEHIYVNRSGRCIPICAAGQGIKQADRESASTALFVLSIISLVVTAICVLTFVMRRHCLTALPETSLLWTALSFALSSIVCLFSLLYREQADRESASTALFVLSIISLVVTAICVLTFVMRRHCLTALPETSLLWTALSFALSSIVCLFSLLYREQQTTRSGNLEKYRVQIQALAWAAPLGLVLFALMARSTGADPLSGICVVGAASKTLDGVFNLFRDLVFVIASCIPLLVGFRGMLTSPQATFGAGLEGALYPVAALFYMLSFVNDAWQPSMHWTRTWNIVSALKILIDPILGVLAASACLLHIIINLCRAIRSPVADKHGYQPAVPRIPQPAIPVSVRSHNTYATTSQRMPIC</sequence>
<dbReference type="PANTHER" id="PTHR11309">
    <property type="entry name" value="FRIZZLED"/>
    <property type="match status" value="1"/>
</dbReference>
<dbReference type="Pfam" id="PF01392">
    <property type="entry name" value="Fz"/>
    <property type="match status" value="1"/>
</dbReference>
<dbReference type="FunFam" id="1.10.2000.10:FF:000037">
    <property type="match status" value="1"/>
</dbReference>
<dbReference type="Gene3D" id="1.10.2000.10">
    <property type="entry name" value="Frizzled cysteine-rich domain"/>
    <property type="match status" value="1"/>
</dbReference>
<keyword evidence="2 4" id="KW-1015">Disulfide bond</keyword>
<evidence type="ECO:0000259" key="6">
    <source>
        <dbReference type="PROSITE" id="PS50038"/>
    </source>
</evidence>